<evidence type="ECO:0000259" key="2">
    <source>
        <dbReference type="Pfam" id="PF13391"/>
    </source>
</evidence>
<evidence type="ECO:0000313" key="4">
    <source>
        <dbReference type="Proteomes" id="UP000567179"/>
    </source>
</evidence>
<evidence type="ECO:0000313" key="3">
    <source>
        <dbReference type="EMBL" id="KAF5310808.1"/>
    </source>
</evidence>
<sequence length="353" mass="38963">MTALPATVPPRFDHSADFDAVKSAYDKCLREEQRLVECCQDSNTRWHLVCVRILGHLIHKSPTDDGVRQVVSAIDSCGEDVELHDLGGHYCQAWTRAFKSAKGRTPSNHPSRGSSDEEADTFGGTLDVVPESHAKAKELALIRDDHRCIVTGKRDRIAVTSDPKLIAKFTSGELSVDSDMAETQCAHIFSESSNWNISDVATDMWITMRCFGYELLPDELSGANVNRLENVMTLTADMRSMFDSFSIWFVPTVSPHTYKIETIPSHAIYAARYGPTVTFRTTDDKLPCPSPTYLKIHAACAQVAHLSGASKWANELGNNLDKYFRKTLANNGTSAPLLCNALWAHVLNGSTVA</sequence>
<dbReference type="InterPro" id="IPR003615">
    <property type="entry name" value="HNH_nuc"/>
</dbReference>
<evidence type="ECO:0000256" key="1">
    <source>
        <dbReference type="SAM" id="MobiDB-lite"/>
    </source>
</evidence>
<feature type="domain" description="HNH nuclease" evidence="2">
    <location>
        <begin position="163"/>
        <end position="249"/>
    </location>
</feature>
<proteinExistence type="predicted"/>
<accession>A0A8H5AUK0</accession>
<feature type="region of interest" description="Disordered" evidence="1">
    <location>
        <begin position="101"/>
        <end position="122"/>
    </location>
</feature>
<dbReference type="OrthoDB" id="2104739at2759"/>
<dbReference type="EMBL" id="JAACJJ010000057">
    <property type="protein sequence ID" value="KAF5310808.1"/>
    <property type="molecule type" value="Genomic_DNA"/>
</dbReference>
<dbReference type="AlphaFoldDB" id="A0A8H5AUK0"/>
<organism evidence="3 4">
    <name type="scientific">Psilocybe cf. subviscida</name>
    <dbReference type="NCBI Taxonomy" id="2480587"/>
    <lineage>
        <taxon>Eukaryota</taxon>
        <taxon>Fungi</taxon>
        <taxon>Dikarya</taxon>
        <taxon>Basidiomycota</taxon>
        <taxon>Agaricomycotina</taxon>
        <taxon>Agaricomycetes</taxon>
        <taxon>Agaricomycetidae</taxon>
        <taxon>Agaricales</taxon>
        <taxon>Agaricineae</taxon>
        <taxon>Strophariaceae</taxon>
        <taxon>Psilocybe</taxon>
    </lineage>
</organism>
<dbReference type="Proteomes" id="UP000567179">
    <property type="component" value="Unassembled WGS sequence"/>
</dbReference>
<dbReference type="Pfam" id="PF13391">
    <property type="entry name" value="HNH_2"/>
    <property type="match status" value="1"/>
</dbReference>
<keyword evidence="4" id="KW-1185">Reference proteome</keyword>
<reference evidence="3 4" key="1">
    <citation type="journal article" date="2020" name="ISME J.">
        <title>Uncovering the hidden diversity of litter-decomposition mechanisms in mushroom-forming fungi.</title>
        <authorList>
            <person name="Floudas D."/>
            <person name="Bentzer J."/>
            <person name="Ahren D."/>
            <person name="Johansson T."/>
            <person name="Persson P."/>
            <person name="Tunlid A."/>
        </authorList>
    </citation>
    <scope>NUCLEOTIDE SEQUENCE [LARGE SCALE GENOMIC DNA]</scope>
    <source>
        <strain evidence="3 4">CBS 101986</strain>
    </source>
</reference>
<comment type="caution">
    <text evidence="3">The sequence shown here is derived from an EMBL/GenBank/DDBJ whole genome shotgun (WGS) entry which is preliminary data.</text>
</comment>
<protein>
    <recommendedName>
        <fullName evidence="2">HNH nuclease domain-containing protein</fullName>
    </recommendedName>
</protein>
<name>A0A8H5AUK0_9AGAR</name>
<gene>
    <name evidence="3" type="ORF">D9619_008046</name>
</gene>